<reference evidence="4 5" key="2">
    <citation type="submission" date="2018-11" db="EMBL/GenBank/DDBJ databases">
        <authorList>
            <consortium name="Pathogen Informatics"/>
        </authorList>
    </citation>
    <scope>NUCLEOTIDE SEQUENCE [LARGE SCALE GENOMIC DNA]</scope>
</reference>
<dbReference type="WBParaSite" id="TTAC_0001143601-mRNA-1">
    <property type="protein sequence ID" value="TTAC_0001143601-mRNA-1"/>
    <property type="gene ID" value="TTAC_0001143601"/>
</dbReference>
<evidence type="ECO:0000256" key="2">
    <source>
        <dbReference type="ARBA" id="ARBA00033306"/>
    </source>
</evidence>
<reference evidence="6" key="1">
    <citation type="submission" date="2017-02" db="UniProtKB">
        <authorList>
            <consortium name="WormBaseParasite"/>
        </authorList>
    </citation>
    <scope>IDENTIFICATION</scope>
</reference>
<dbReference type="GO" id="GO:0036064">
    <property type="term" value="C:ciliary basal body"/>
    <property type="evidence" value="ECO:0007669"/>
    <property type="project" value="TreeGrafter"/>
</dbReference>
<organism evidence="6">
    <name type="scientific">Hydatigena taeniaeformis</name>
    <name type="common">Feline tapeworm</name>
    <name type="synonym">Taenia taeniaeformis</name>
    <dbReference type="NCBI Taxonomy" id="6205"/>
    <lineage>
        <taxon>Eukaryota</taxon>
        <taxon>Metazoa</taxon>
        <taxon>Spiralia</taxon>
        <taxon>Lophotrochozoa</taxon>
        <taxon>Platyhelminthes</taxon>
        <taxon>Cestoda</taxon>
        <taxon>Eucestoda</taxon>
        <taxon>Cyclophyllidea</taxon>
        <taxon>Taeniidae</taxon>
        <taxon>Hydatigera</taxon>
    </lineage>
</organism>
<evidence type="ECO:0000313" key="5">
    <source>
        <dbReference type="Proteomes" id="UP000274429"/>
    </source>
</evidence>
<dbReference type="PANTHER" id="PTHR34639">
    <property type="entry name" value="PROTEIN FLATTOP"/>
    <property type="match status" value="1"/>
</dbReference>
<keyword evidence="3" id="KW-0175">Coiled coil</keyword>
<protein>
    <recommendedName>
        <fullName evidence="2">Cilia- and flagella-associated protein 126</fullName>
    </recommendedName>
</protein>
<dbReference type="Proteomes" id="UP000274429">
    <property type="component" value="Unassembled WGS sequence"/>
</dbReference>
<comment type="similarity">
    <text evidence="1">Belongs to the Flattop family.</text>
</comment>
<keyword evidence="5" id="KW-1185">Reference proteome</keyword>
<dbReference type="PANTHER" id="PTHR34639:SF1">
    <property type="entry name" value="PROTEIN FLATTOP"/>
    <property type="match status" value="1"/>
</dbReference>
<name>A0A0R3XD09_HYDTA</name>
<proteinExistence type="inferred from homology"/>
<dbReference type="Pfam" id="PF22611">
    <property type="entry name" value="CFAP126"/>
    <property type="match status" value="1"/>
</dbReference>
<dbReference type="GO" id="GO:0044782">
    <property type="term" value="P:cilium organization"/>
    <property type="evidence" value="ECO:0007669"/>
    <property type="project" value="TreeGrafter"/>
</dbReference>
<dbReference type="OrthoDB" id="521617at2759"/>
<evidence type="ECO:0000256" key="3">
    <source>
        <dbReference type="SAM" id="Coils"/>
    </source>
</evidence>
<dbReference type="InterPro" id="IPR038797">
    <property type="entry name" value="Fltp"/>
</dbReference>
<feature type="coiled-coil region" evidence="3">
    <location>
        <begin position="69"/>
        <end position="96"/>
    </location>
</feature>
<sequence length="105" mass="12031">MPNFTCLQHPKRKKVPTRIIANDRGHLAEAQDRVPGSNPFGHFHGTWDEPCHHPGNHCENIVSRSAVGIAYLRRQKELYDARIRELESKHDIASEKEKQQISGIK</sequence>
<dbReference type="STRING" id="6205.A0A0R3XD09"/>
<dbReference type="EMBL" id="UYWX01024097">
    <property type="protein sequence ID" value="VDM36430.1"/>
    <property type="molecule type" value="Genomic_DNA"/>
</dbReference>
<evidence type="ECO:0000256" key="1">
    <source>
        <dbReference type="ARBA" id="ARBA00009887"/>
    </source>
</evidence>
<gene>
    <name evidence="4" type="ORF">TTAC_LOCUS11419</name>
</gene>
<evidence type="ECO:0000313" key="4">
    <source>
        <dbReference type="EMBL" id="VDM36430.1"/>
    </source>
</evidence>
<accession>A0A0R3XD09</accession>
<evidence type="ECO:0000313" key="6">
    <source>
        <dbReference type="WBParaSite" id="TTAC_0001143601-mRNA-1"/>
    </source>
</evidence>
<dbReference type="AlphaFoldDB" id="A0A0R3XD09"/>